<sequence length="135" mass="14545">MGSEAKVCLAIEPPPSGCVKVNFDGSIRGSRGGAGFVIRSSGARLLAAGGFNLYKPSVPRAELHVAWTGINFAVPELRAEKIFIEGNSATVIAWIQGRSEQQEAHMLIHDIWTFLHHFAASSIQHVYREASSAAD</sequence>
<dbReference type="OrthoDB" id="777212at2759"/>
<dbReference type="InterPro" id="IPR053151">
    <property type="entry name" value="RNase_H-like"/>
</dbReference>
<keyword evidence="2" id="KW-1185">Reference proteome</keyword>
<evidence type="ECO:0000259" key="1">
    <source>
        <dbReference type="Pfam" id="PF13456"/>
    </source>
</evidence>
<evidence type="ECO:0000313" key="3">
    <source>
        <dbReference type="RefSeq" id="XP_019707273.1"/>
    </source>
</evidence>
<dbReference type="Proteomes" id="UP000504607">
    <property type="component" value="Chromosome 7"/>
</dbReference>
<dbReference type="CDD" id="cd06222">
    <property type="entry name" value="RNase_H_like"/>
    <property type="match status" value="1"/>
</dbReference>
<dbReference type="PANTHER" id="PTHR47723:SF23">
    <property type="entry name" value="REVERSE TRANSCRIPTASE-LIKE PROTEIN"/>
    <property type="match status" value="1"/>
</dbReference>
<dbReference type="InterPro" id="IPR036397">
    <property type="entry name" value="RNaseH_sf"/>
</dbReference>
<reference evidence="3" key="1">
    <citation type="submission" date="2025-08" db="UniProtKB">
        <authorList>
            <consortium name="RefSeq"/>
        </authorList>
    </citation>
    <scope>IDENTIFICATION</scope>
</reference>
<dbReference type="PANTHER" id="PTHR47723">
    <property type="entry name" value="OS05G0353850 PROTEIN"/>
    <property type="match status" value="1"/>
</dbReference>
<gene>
    <name evidence="3" type="primary">LOC109506084</name>
</gene>
<protein>
    <submittedName>
        <fullName evidence="3">Uncharacterized protein LOC109506084</fullName>
    </submittedName>
</protein>
<dbReference type="GO" id="GO:0004523">
    <property type="term" value="F:RNA-DNA hybrid ribonuclease activity"/>
    <property type="evidence" value="ECO:0007669"/>
    <property type="project" value="InterPro"/>
</dbReference>
<dbReference type="Pfam" id="PF13456">
    <property type="entry name" value="RVT_3"/>
    <property type="match status" value="1"/>
</dbReference>
<dbReference type="InParanoid" id="A0A6J0PK11"/>
<dbReference type="AlphaFoldDB" id="A0A6J0PK11"/>
<dbReference type="GO" id="GO:0003676">
    <property type="term" value="F:nucleic acid binding"/>
    <property type="evidence" value="ECO:0007669"/>
    <property type="project" value="InterPro"/>
</dbReference>
<dbReference type="SUPFAM" id="SSF53098">
    <property type="entry name" value="Ribonuclease H-like"/>
    <property type="match status" value="1"/>
</dbReference>
<organism evidence="2 3">
    <name type="scientific">Elaeis guineensis var. tenera</name>
    <name type="common">Oil palm</name>
    <dbReference type="NCBI Taxonomy" id="51953"/>
    <lineage>
        <taxon>Eukaryota</taxon>
        <taxon>Viridiplantae</taxon>
        <taxon>Streptophyta</taxon>
        <taxon>Embryophyta</taxon>
        <taxon>Tracheophyta</taxon>
        <taxon>Spermatophyta</taxon>
        <taxon>Magnoliopsida</taxon>
        <taxon>Liliopsida</taxon>
        <taxon>Arecaceae</taxon>
        <taxon>Arecoideae</taxon>
        <taxon>Cocoseae</taxon>
        <taxon>Elaeidinae</taxon>
        <taxon>Elaeis</taxon>
    </lineage>
</organism>
<name>A0A6J0PK11_ELAGV</name>
<dbReference type="Gene3D" id="3.30.420.10">
    <property type="entry name" value="Ribonuclease H-like superfamily/Ribonuclease H"/>
    <property type="match status" value="1"/>
</dbReference>
<accession>A0A6J0PK11</accession>
<evidence type="ECO:0000313" key="2">
    <source>
        <dbReference type="Proteomes" id="UP000504607"/>
    </source>
</evidence>
<dbReference type="InterPro" id="IPR044730">
    <property type="entry name" value="RNase_H-like_dom_plant"/>
</dbReference>
<dbReference type="InterPro" id="IPR012337">
    <property type="entry name" value="RNaseH-like_sf"/>
</dbReference>
<proteinExistence type="predicted"/>
<feature type="domain" description="RNase H type-1" evidence="1">
    <location>
        <begin position="22"/>
        <end position="135"/>
    </location>
</feature>
<dbReference type="RefSeq" id="XP_019707273.1">
    <property type="nucleotide sequence ID" value="XM_019851714.1"/>
</dbReference>
<dbReference type="InterPro" id="IPR002156">
    <property type="entry name" value="RNaseH_domain"/>
</dbReference>